<comment type="catalytic activity">
    <reaction evidence="7 9 10">
        <text>2-(2-carboxy-4-methylthiazol-5-yl)ethyl phosphate + 4-amino-2-methyl-5-(diphosphooxymethyl)pyrimidine + 2 H(+) = thiamine phosphate + CO2 + diphosphate</text>
        <dbReference type="Rhea" id="RHEA:47848"/>
        <dbReference type="ChEBI" id="CHEBI:15378"/>
        <dbReference type="ChEBI" id="CHEBI:16526"/>
        <dbReference type="ChEBI" id="CHEBI:33019"/>
        <dbReference type="ChEBI" id="CHEBI:37575"/>
        <dbReference type="ChEBI" id="CHEBI:57841"/>
        <dbReference type="ChEBI" id="CHEBI:62890"/>
        <dbReference type="EC" id="2.5.1.3"/>
    </reaction>
</comment>
<dbReference type="HAMAP" id="MF_00097">
    <property type="entry name" value="TMP_synthase"/>
    <property type="match status" value="1"/>
</dbReference>
<organism evidence="13 14">
    <name type="scientific">Halarcobacter mediterraneus</name>
    <dbReference type="NCBI Taxonomy" id="2023153"/>
    <lineage>
        <taxon>Bacteria</taxon>
        <taxon>Pseudomonadati</taxon>
        <taxon>Campylobacterota</taxon>
        <taxon>Epsilonproteobacteria</taxon>
        <taxon>Campylobacterales</taxon>
        <taxon>Arcobacteraceae</taxon>
        <taxon>Halarcobacter</taxon>
    </lineage>
</organism>
<evidence type="ECO:0000256" key="4">
    <source>
        <dbReference type="ARBA" id="ARBA00022842"/>
    </source>
</evidence>
<feature type="binding site" evidence="9">
    <location>
        <position position="70"/>
    </location>
    <ligand>
        <name>4-amino-2-methyl-5-(diphosphooxymethyl)pyrimidine</name>
        <dbReference type="ChEBI" id="CHEBI:57841"/>
    </ligand>
</feature>
<dbReference type="Gene3D" id="3.20.20.70">
    <property type="entry name" value="Aldolase class I"/>
    <property type="match status" value="1"/>
</dbReference>
<evidence type="ECO:0000313" key="13">
    <source>
        <dbReference type="EMBL" id="RXK14463.1"/>
    </source>
</evidence>
<dbReference type="PANTHER" id="PTHR20857">
    <property type="entry name" value="THIAMINE-PHOSPHATE PYROPHOSPHORYLASE"/>
    <property type="match status" value="1"/>
</dbReference>
<evidence type="ECO:0000256" key="9">
    <source>
        <dbReference type="HAMAP-Rule" id="MF_00097"/>
    </source>
</evidence>
<evidence type="ECO:0000256" key="5">
    <source>
        <dbReference type="ARBA" id="ARBA00022977"/>
    </source>
</evidence>
<dbReference type="PANTHER" id="PTHR20857:SF23">
    <property type="entry name" value="THIAMINE BIOSYNTHETIC BIFUNCTIONAL ENZYME"/>
    <property type="match status" value="1"/>
</dbReference>
<feature type="binding site" evidence="9">
    <location>
        <position position="71"/>
    </location>
    <ligand>
        <name>Mg(2+)</name>
        <dbReference type="ChEBI" id="CHEBI:18420"/>
    </ligand>
</feature>
<dbReference type="GO" id="GO:0000287">
    <property type="term" value="F:magnesium ion binding"/>
    <property type="evidence" value="ECO:0007669"/>
    <property type="project" value="UniProtKB-UniRule"/>
</dbReference>
<feature type="binding site" evidence="9">
    <location>
        <begin position="185"/>
        <end position="186"/>
    </location>
    <ligand>
        <name>2-[(2R,5Z)-2-carboxy-4-methylthiazol-5(2H)-ylidene]ethyl phosphate</name>
        <dbReference type="ChEBI" id="CHEBI:62899"/>
    </ligand>
</feature>
<dbReference type="UniPathway" id="UPA00060">
    <property type="reaction ID" value="UER00141"/>
</dbReference>
<keyword evidence="4 9" id="KW-0460">Magnesium</keyword>
<dbReference type="EC" id="2.5.1.3" evidence="9"/>
<dbReference type="GO" id="GO:0009229">
    <property type="term" value="P:thiamine diphosphate biosynthetic process"/>
    <property type="evidence" value="ECO:0007669"/>
    <property type="project" value="UniProtKB-UniRule"/>
</dbReference>
<feature type="binding site" evidence="9">
    <location>
        <position position="90"/>
    </location>
    <ligand>
        <name>Mg(2+)</name>
        <dbReference type="ChEBI" id="CHEBI:18420"/>
    </ligand>
</feature>
<dbReference type="GO" id="GO:0005737">
    <property type="term" value="C:cytoplasm"/>
    <property type="evidence" value="ECO:0007669"/>
    <property type="project" value="TreeGrafter"/>
</dbReference>
<comment type="catalytic activity">
    <reaction evidence="8 9 10">
        <text>2-[(2R,5Z)-2-carboxy-4-methylthiazol-5(2H)-ylidene]ethyl phosphate + 4-amino-2-methyl-5-(diphosphooxymethyl)pyrimidine + 2 H(+) = thiamine phosphate + CO2 + diphosphate</text>
        <dbReference type="Rhea" id="RHEA:47844"/>
        <dbReference type="ChEBI" id="CHEBI:15378"/>
        <dbReference type="ChEBI" id="CHEBI:16526"/>
        <dbReference type="ChEBI" id="CHEBI:33019"/>
        <dbReference type="ChEBI" id="CHEBI:37575"/>
        <dbReference type="ChEBI" id="CHEBI:57841"/>
        <dbReference type="ChEBI" id="CHEBI:62899"/>
        <dbReference type="EC" id="2.5.1.3"/>
    </reaction>
</comment>
<evidence type="ECO:0000256" key="10">
    <source>
        <dbReference type="RuleBase" id="RU003826"/>
    </source>
</evidence>
<dbReference type="GO" id="GO:0009228">
    <property type="term" value="P:thiamine biosynthetic process"/>
    <property type="evidence" value="ECO:0007669"/>
    <property type="project" value="UniProtKB-KW"/>
</dbReference>
<proteinExistence type="inferred from homology"/>
<dbReference type="SUPFAM" id="SSF51391">
    <property type="entry name" value="Thiamin phosphate synthase"/>
    <property type="match status" value="1"/>
</dbReference>
<evidence type="ECO:0000256" key="2">
    <source>
        <dbReference type="ARBA" id="ARBA00022679"/>
    </source>
</evidence>
<comment type="function">
    <text evidence="9">Condenses 4-methyl-5-(beta-hydroxyethyl)thiazole monophosphate (THZ-P) and 2-methyl-4-amino-5-hydroxymethyl pyrimidine pyrophosphate (HMP-PP) to form thiamine monophosphate (TMP).</text>
</comment>
<protein>
    <recommendedName>
        <fullName evidence="9">Thiamine-phosphate synthase</fullName>
        <shortName evidence="9">TP synthase</shortName>
        <shortName evidence="9">TPS</shortName>
        <ecNumber evidence="9">2.5.1.3</ecNumber>
    </recommendedName>
    <alternativeName>
        <fullName evidence="9">Thiamine-phosphate pyrophosphorylase</fullName>
        <shortName evidence="9">TMP pyrophosphorylase</shortName>
        <shortName evidence="9">TMP-PPase</shortName>
    </alternativeName>
</protein>
<accession>A0A4Q1AYL3</accession>
<dbReference type="NCBIfam" id="TIGR00693">
    <property type="entry name" value="thiE"/>
    <property type="match status" value="1"/>
</dbReference>
<feature type="binding site" evidence="9">
    <location>
        <position position="108"/>
    </location>
    <ligand>
        <name>4-amino-2-methyl-5-(diphosphooxymethyl)pyrimidine</name>
        <dbReference type="ChEBI" id="CHEBI:57841"/>
    </ligand>
</feature>
<comment type="cofactor">
    <cofactor evidence="9">
        <name>Mg(2+)</name>
        <dbReference type="ChEBI" id="CHEBI:18420"/>
    </cofactor>
    <text evidence="9">Binds 1 Mg(2+) ion per subunit.</text>
</comment>
<evidence type="ECO:0000256" key="11">
    <source>
        <dbReference type="RuleBase" id="RU004253"/>
    </source>
</evidence>
<evidence type="ECO:0000259" key="12">
    <source>
        <dbReference type="Pfam" id="PF02581"/>
    </source>
</evidence>
<feature type="binding site" evidence="9">
    <location>
        <begin position="135"/>
        <end position="137"/>
    </location>
    <ligand>
        <name>2-[(2R,5Z)-2-carboxy-4-methylthiazol-5(2H)-ylidene]ethyl phosphate</name>
        <dbReference type="ChEBI" id="CHEBI:62899"/>
    </ligand>
</feature>
<dbReference type="OrthoDB" id="9810880at2"/>
<name>A0A4Q1AYL3_9BACT</name>
<keyword evidence="14" id="KW-1185">Reference proteome</keyword>
<feature type="binding site" evidence="9">
    <location>
        <position position="165"/>
    </location>
    <ligand>
        <name>2-[(2R,5Z)-2-carboxy-4-methylthiazol-5(2H)-ylidene]ethyl phosphate</name>
        <dbReference type="ChEBI" id="CHEBI:62899"/>
    </ligand>
</feature>
<dbReference type="CDD" id="cd00564">
    <property type="entry name" value="TMP_TenI"/>
    <property type="match status" value="1"/>
</dbReference>
<feature type="binding site" evidence="9">
    <location>
        <begin position="38"/>
        <end position="42"/>
    </location>
    <ligand>
        <name>4-amino-2-methyl-5-(diphosphooxymethyl)pyrimidine</name>
        <dbReference type="ChEBI" id="CHEBI:57841"/>
    </ligand>
</feature>
<comment type="catalytic activity">
    <reaction evidence="6 9 10">
        <text>4-methyl-5-(2-phosphooxyethyl)-thiazole + 4-amino-2-methyl-5-(diphosphooxymethyl)pyrimidine + H(+) = thiamine phosphate + diphosphate</text>
        <dbReference type="Rhea" id="RHEA:22328"/>
        <dbReference type="ChEBI" id="CHEBI:15378"/>
        <dbReference type="ChEBI" id="CHEBI:33019"/>
        <dbReference type="ChEBI" id="CHEBI:37575"/>
        <dbReference type="ChEBI" id="CHEBI:57841"/>
        <dbReference type="ChEBI" id="CHEBI:58296"/>
        <dbReference type="EC" id="2.5.1.3"/>
    </reaction>
</comment>
<dbReference type="Pfam" id="PF02581">
    <property type="entry name" value="TMP-TENI"/>
    <property type="match status" value="1"/>
</dbReference>
<feature type="domain" description="Thiamine phosphate synthase/TenI" evidence="12">
    <location>
        <begin position="8"/>
        <end position="188"/>
    </location>
</feature>
<gene>
    <name evidence="9 13" type="primary">thiE</name>
    <name evidence="13" type="ORF">CP965_03170</name>
</gene>
<evidence type="ECO:0000256" key="1">
    <source>
        <dbReference type="ARBA" id="ARBA00005165"/>
    </source>
</evidence>
<sequence>MSERLKGLYVISDDILTPKNTILKQIEEALKGGAKIVQLRDKISKDEEIEELILKLQELCRRYQAIFILNDRIELAIKLKCDGLHIGKSDHHRVEEVRKDYKGILGISCYGNLDLAKEMERKNVDYVAFGSFFTSKTKPNAPTANKKIIKQAKEELKIPVCVIGGITSENSKELIKEGANMTAVISDIWKSTDIKKQCESYNFKI</sequence>
<dbReference type="InterPro" id="IPR013785">
    <property type="entry name" value="Aldolase_TIM"/>
</dbReference>
<dbReference type="GO" id="GO:0004789">
    <property type="term" value="F:thiamine-phosphate diphosphorylase activity"/>
    <property type="evidence" value="ECO:0007669"/>
    <property type="project" value="UniProtKB-UniRule"/>
</dbReference>
<dbReference type="InterPro" id="IPR022998">
    <property type="entry name" value="ThiamineP_synth_TenI"/>
</dbReference>
<dbReference type="AlphaFoldDB" id="A0A4Q1AYL3"/>
<evidence type="ECO:0000256" key="8">
    <source>
        <dbReference type="ARBA" id="ARBA00047883"/>
    </source>
</evidence>
<comment type="pathway">
    <text evidence="1 9 11">Cofactor biosynthesis; thiamine diphosphate biosynthesis; thiamine phosphate from 4-amino-2-methyl-5-diphosphomethylpyrimidine and 4-methyl-5-(2-phosphoethyl)-thiazole: step 1/1.</text>
</comment>
<keyword evidence="2 9" id="KW-0808">Transferase</keyword>
<dbReference type="InterPro" id="IPR034291">
    <property type="entry name" value="TMP_synthase"/>
</dbReference>
<keyword evidence="5 9" id="KW-0784">Thiamine biosynthesis</keyword>
<dbReference type="InterPro" id="IPR036206">
    <property type="entry name" value="ThiamineP_synth_sf"/>
</dbReference>
<dbReference type="Proteomes" id="UP000289718">
    <property type="component" value="Unassembled WGS sequence"/>
</dbReference>
<comment type="similarity">
    <text evidence="9 10">Belongs to the thiamine-phosphate synthase family.</text>
</comment>
<feature type="binding site" evidence="9">
    <location>
        <position position="138"/>
    </location>
    <ligand>
        <name>4-amino-2-methyl-5-(diphosphooxymethyl)pyrimidine</name>
        <dbReference type="ChEBI" id="CHEBI:57841"/>
    </ligand>
</feature>
<dbReference type="EMBL" id="NXIE01000001">
    <property type="protein sequence ID" value="RXK14463.1"/>
    <property type="molecule type" value="Genomic_DNA"/>
</dbReference>
<evidence type="ECO:0000313" key="14">
    <source>
        <dbReference type="Proteomes" id="UP000289718"/>
    </source>
</evidence>
<evidence type="ECO:0000256" key="7">
    <source>
        <dbReference type="ARBA" id="ARBA00047851"/>
    </source>
</evidence>
<comment type="caution">
    <text evidence="13">The sequence shown here is derived from an EMBL/GenBank/DDBJ whole genome shotgun (WGS) entry which is preliminary data.</text>
</comment>
<keyword evidence="3 9" id="KW-0479">Metal-binding</keyword>
<evidence type="ECO:0000256" key="6">
    <source>
        <dbReference type="ARBA" id="ARBA00047334"/>
    </source>
</evidence>
<dbReference type="RefSeq" id="WP_129060603.1">
    <property type="nucleotide sequence ID" value="NZ_NXIE01000001.1"/>
</dbReference>
<reference evidence="13 14" key="1">
    <citation type="submission" date="2017-09" db="EMBL/GenBank/DDBJ databases">
        <title>Genomics of the genus Arcobacter.</title>
        <authorList>
            <person name="Perez-Cataluna A."/>
            <person name="Figueras M.J."/>
            <person name="Salas-Masso N."/>
        </authorList>
    </citation>
    <scope>NUCLEOTIDE SEQUENCE [LARGE SCALE GENOMIC DNA]</scope>
    <source>
        <strain evidence="13 14">F156-34</strain>
    </source>
</reference>
<evidence type="ECO:0000256" key="3">
    <source>
        <dbReference type="ARBA" id="ARBA00022723"/>
    </source>
</evidence>